<organism evidence="8 9">
    <name type="scientific">Aureimonas fodinaquatilis</name>
    <dbReference type="NCBI Taxonomy" id="2565783"/>
    <lineage>
        <taxon>Bacteria</taxon>
        <taxon>Pseudomonadati</taxon>
        <taxon>Pseudomonadota</taxon>
        <taxon>Alphaproteobacteria</taxon>
        <taxon>Hyphomicrobiales</taxon>
        <taxon>Aurantimonadaceae</taxon>
        <taxon>Aureimonas</taxon>
    </lineage>
</organism>
<dbReference type="InterPro" id="IPR006311">
    <property type="entry name" value="TAT_signal"/>
</dbReference>
<keyword evidence="9" id="KW-1185">Reference proteome</keyword>
<evidence type="ECO:0000256" key="5">
    <source>
        <dbReference type="ARBA" id="ARBA00023288"/>
    </source>
</evidence>
<keyword evidence="3" id="KW-0472">Membrane</keyword>
<dbReference type="SUPFAM" id="SSF53850">
    <property type="entry name" value="Periplasmic binding protein-like II"/>
    <property type="match status" value="1"/>
</dbReference>
<dbReference type="PROSITE" id="PS51318">
    <property type="entry name" value="TAT"/>
    <property type="match status" value="1"/>
</dbReference>
<keyword evidence="4" id="KW-0564">Palmitate</keyword>
<accession>A0A5B0DUS3</accession>
<comment type="subcellular location">
    <subcellularLocation>
        <location evidence="1">Membrane</location>
        <topology evidence="1">Lipid-anchor</topology>
    </subcellularLocation>
</comment>
<evidence type="ECO:0000256" key="4">
    <source>
        <dbReference type="ARBA" id="ARBA00023139"/>
    </source>
</evidence>
<dbReference type="PIRSF" id="PIRSF002854">
    <property type="entry name" value="MetQ"/>
    <property type="match status" value="1"/>
</dbReference>
<comment type="caution">
    <text evidence="8">The sequence shown here is derived from an EMBL/GenBank/DDBJ whole genome shotgun (WGS) entry which is preliminary data.</text>
</comment>
<reference evidence="8 9" key="1">
    <citation type="submission" date="2019-08" db="EMBL/GenBank/DDBJ databases">
        <title>Aureimonas fodiniaquatilis sp. nov., isolated from a coal mine wastewater.</title>
        <authorList>
            <person name="Kim W."/>
        </authorList>
    </citation>
    <scope>NUCLEOTIDE SEQUENCE [LARGE SCALE GENOMIC DNA]</scope>
    <source>
        <strain evidence="8 9">CAU 1482</strain>
    </source>
</reference>
<protein>
    <recommendedName>
        <fullName evidence="6">Lipoprotein</fullName>
    </recommendedName>
</protein>
<dbReference type="Gene3D" id="3.40.190.10">
    <property type="entry name" value="Periplasmic binding protein-like II"/>
    <property type="match status" value="2"/>
</dbReference>
<gene>
    <name evidence="8" type="ORF">FPY71_14345</name>
</gene>
<evidence type="ECO:0000256" key="3">
    <source>
        <dbReference type="ARBA" id="ARBA00023136"/>
    </source>
</evidence>
<proteinExistence type="inferred from homology"/>
<dbReference type="AlphaFoldDB" id="A0A5B0DUS3"/>
<feature type="signal peptide" evidence="7">
    <location>
        <begin position="1"/>
        <end position="35"/>
    </location>
</feature>
<comment type="similarity">
    <text evidence="6">Belongs to the nlpA lipoprotein family.</text>
</comment>
<evidence type="ECO:0000256" key="7">
    <source>
        <dbReference type="SAM" id="SignalP"/>
    </source>
</evidence>
<evidence type="ECO:0000256" key="1">
    <source>
        <dbReference type="ARBA" id="ARBA00004635"/>
    </source>
</evidence>
<evidence type="ECO:0000256" key="2">
    <source>
        <dbReference type="ARBA" id="ARBA00022729"/>
    </source>
</evidence>
<feature type="chain" id="PRO_5022835692" description="Lipoprotein" evidence="7">
    <location>
        <begin position="36"/>
        <end position="275"/>
    </location>
</feature>
<keyword evidence="5 6" id="KW-0449">Lipoprotein</keyword>
<sequence length="275" mass="29531">MTNNRFSFSQISRRTLLGTLAVATAVFGSAVSVRADEPIKVGIVAGEDETVWAVAAQEAAKNGLTVELVVFSDYVQPNEALAAGEIQANAFQHLPYLEAQIQQHRYEIEPAGYTLVQPIGLYSRKHASLADIPDGASIGIPNDPSNGGRALHLLAANDLLTLRDGAGVLATAIDIAENPKNLQIRELDAGIVGRSLDDLDAGIVNTDWAFKSGIDVEKERIAQENLPGNPYRNFIAVRTSDKDQPWVAKLVAAYQNDAVKEALATAYKGTTLPAW</sequence>
<evidence type="ECO:0000313" key="9">
    <source>
        <dbReference type="Proteomes" id="UP000324738"/>
    </source>
</evidence>
<dbReference type="RefSeq" id="WP_149300979.1">
    <property type="nucleotide sequence ID" value="NZ_VTWH01000003.1"/>
</dbReference>
<dbReference type="OrthoDB" id="9812878at2"/>
<dbReference type="Pfam" id="PF03180">
    <property type="entry name" value="Lipoprotein_9"/>
    <property type="match status" value="1"/>
</dbReference>
<dbReference type="InterPro" id="IPR004872">
    <property type="entry name" value="Lipoprotein_NlpA"/>
</dbReference>
<dbReference type="PANTHER" id="PTHR30429:SF1">
    <property type="entry name" value="D-METHIONINE-BINDING LIPOPROTEIN METQ-RELATED"/>
    <property type="match status" value="1"/>
</dbReference>
<dbReference type="PANTHER" id="PTHR30429">
    <property type="entry name" value="D-METHIONINE-BINDING LIPOPROTEIN METQ"/>
    <property type="match status" value="1"/>
</dbReference>
<name>A0A5B0DUS3_9HYPH</name>
<dbReference type="GO" id="GO:0016020">
    <property type="term" value="C:membrane"/>
    <property type="evidence" value="ECO:0007669"/>
    <property type="project" value="UniProtKB-SubCell"/>
</dbReference>
<dbReference type="CDD" id="cd13598">
    <property type="entry name" value="PBP2_lipoprotein_IlpA_like"/>
    <property type="match status" value="1"/>
</dbReference>
<evidence type="ECO:0000256" key="6">
    <source>
        <dbReference type="PIRNR" id="PIRNR002854"/>
    </source>
</evidence>
<keyword evidence="2 7" id="KW-0732">Signal</keyword>
<dbReference type="Proteomes" id="UP000324738">
    <property type="component" value="Unassembled WGS sequence"/>
</dbReference>
<dbReference type="EMBL" id="VTWH01000003">
    <property type="protein sequence ID" value="KAA0969695.1"/>
    <property type="molecule type" value="Genomic_DNA"/>
</dbReference>
<evidence type="ECO:0000313" key="8">
    <source>
        <dbReference type="EMBL" id="KAA0969695.1"/>
    </source>
</evidence>